<comment type="caution">
    <text evidence="4">The sequence shown here is derived from an EMBL/GenBank/DDBJ whole genome shotgun (WGS) entry which is preliminary data.</text>
</comment>
<dbReference type="GO" id="GO:0046872">
    <property type="term" value="F:metal ion binding"/>
    <property type="evidence" value="ECO:0007669"/>
    <property type="project" value="UniProtKB-KW"/>
</dbReference>
<evidence type="ECO:0000259" key="3">
    <source>
        <dbReference type="PROSITE" id="PS00497"/>
    </source>
</evidence>
<name>A0A8S1F445_9PELO</name>
<organism evidence="4 5">
    <name type="scientific">Caenorhabditis bovis</name>
    <dbReference type="NCBI Taxonomy" id="2654633"/>
    <lineage>
        <taxon>Eukaryota</taxon>
        <taxon>Metazoa</taxon>
        <taxon>Ecdysozoa</taxon>
        <taxon>Nematoda</taxon>
        <taxon>Chromadorea</taxon>
        <taxon>Rhabditida</taxon>
        <taxon>Rhabditina</taxon>
        <taxon>Rhabditomorpha</taxon>
        <taxon>Rhabditoidea</taxon>
        <taxon>Rhabditidae</taxon>
        <taxon>Peloderinae</taxon>
        <taxon>Caenorhabditis</taxon>
    </lineage>
</organism>
<evidence type="ECO:0000256" key="1">
    <source>
        <dbReference type="ARBA" id="ARBA00022723"/>
    </source>
</evidence>
<protein>
    <recommendedName>
        <fullName evidence="3">Tyrosinase copper-binding domain-containing protein</fullName>
    </recommendedName>
</protein>
<dbReference type="PANTHER" id="PTHR11474">
    <property type="entry name" value="TYROSINASE FAMILY MEMBER"/>
    <property type="match status" value="1"/>
</dbReference>
<dbReference type="InterPro" id="IPR002227">
    <property type="entry name" value="Tyrosinase_Cu-bd"/>
</dbReference>
<dbReference type="Proteomes" id="UP000494206">
    <property type="component" value="Unassembled WGS sequence"/>
</dbReference>
<evidence type="ECO:0000313" key="5">
    <source>
        <dbReference type="Proteomes" id="UP000494206"/>
    </source>
</evidence>
<dbReference type="OrthoDB" id="6132182at2759"/>
<dbReference type="InterPro" id="IPR050316">
    <property type="entry name" value="Tyrosinase/Hemocyanin"/>
</dbReference>
<feature type="domain" description="Tyrosinase copper-binding" evidence="3">
    <location>
        <begin position="158"/>
        <end position="175"/>
    </location>
</feature>
<dbReference type="AlphaFoldDB" id="A0A8S1F445"/>
<dbReference type="EMBL" id="CADEPM010000007">
    <property type="protein sequence ID" value="CAB3408429.1"/>
    <property type="molecule type" value="Genomic_DNA"/>
</dbReference>
<keyword evidence="5" id="KW-1185">Reference proteome</keyword>
<dbReference type="GO" id="GO:0016491">
    <property type="term" value="F:oxidoreductase activity"/>
    <property type="evidence" value="ECO:0007669"/>
    <property type="project" value="InterPro"/>
</dbReference>
<evidence type="ECO:0000256" key="2">
    <source>
        <dbReference type="SAM" id="SignalP"/>
    </source>
</evidence>
<feature type="signal peptide" evidence="2">
    <location>
        <begin position="1"/>
        <end position="17"/>
    </location>
</feature>
<feature type="chain" id="PRO_5035821042" description="Tyrosinase copper-binding domain-containing protein" evidence="2">
    <location>
        <begin position="18"/>
        <end position="480"/>
    </location>
</feature>
<dbReference type="SUPFAM" id="SSF48056">
    <property type="entry name" value="Di-copper centre-containing domain"/>
    <property type="match status" value="1"/>
</dbReference>
<accession>A0A8S1F445</accession>
<dbReference type="PANTHER" id="PTHR11474:SF50">
    <property type="entry name" value="TYROSINASE COPPER-BINDING DOMAIN-CONTAINING PROTEIN"/>
    <property type="match status" value="1"/>
</dbReference>
<keyword evidence="1" id="KW-0479">Metal-binding</keyword>
<dbReference type="PROSITE" id="PS00497">
    <property type="entry name" value="TYROSINASE_1"/>
    <property type="match status" value="1"/>
</dbReference>
<dbReference type="Pfam" id="PF00264">
    <property type="entry name" value="Tyrosinase"/>
    <property type="match status" value="1"/>
</dbReference>
<sequence length="480" mass="56734">MPRRLLVLLVYLSPIFGYVTVTKYTIGNRTYYERFEQPWFKHMHYDHERVKASEKEHSAFGKHFVPENDVFIAPDWSEREAKYLHCLNRTCVCGYFKGKVFNDECVLPNGRPLQRAVRKELRALSNEERKMIEGAWNVMKSSGLYNRIGRVHKYSGVHSGPAFTIWHREFLKRLEIVLREYLPDPDFGIPYWDSTLDSLLPDPKESIIFSEIFLGEVDDDGFVKNGPYHNWETMEGRSQILRKFDYDESGEVLNNPRVDWIINNPDINMVLGTTLPLTTCPMNHTLDARMLEFSHDYVHFFVNGDMSKSYSSSNDIVFVYHHSMIDWIFEAWRQNKQTRIERETEYPKSDDRCFPFWHFFENEMPLLQPLRNSDALSNGYTDYMYEFAPRPSCTRDNQDCNSEYLFCFVPNVDEEPPVCVSKVRRNGRCDGFENYPICYWGSCVDGRCTEEKQKKKKEKTVNTNLNKWKKFGKQLLNFAM</sequence>
<evidence type="ECO:0000313" key="4">
    <source>
        <dbReference type="EMBL" id="CAB3408429.1"/>
    </source>
</evidence>
<proteinExistence type="predicted"/>
<gene>
    <name evidence="4" type="ORF">CBOVIS_LOCUS10213</name>
</gene>
<reference evidence="4 5" key="1">
    <citation type="submission" date="2020-04" db="EMBL/GenBank/DDBJ databases">
        <authorList>
            <person name="Laetsch R D."/>
            <person name="Stevens L."/>
            <person name="Kumar S."/>
            <person name="Blaxter L. M."/>
        </authorList>
    </citation>
    <scope>NUCLEOTIDE SEQUENCE [LARGE SCALE GENOMIC DNA]</scope>
</reference>
<keyword evidence="2" id="KW-0732">Signal</keyword>
<dbReference type="Gene3D" id="1.10.1280.10">
    <property type="entry name" value="Di-copper center containing domain from catechol oxidase"/>
    <property type="match status" value="1"/>
</dbReference>
<dbReference type="InterPro" id="IPR008922">
    <property type="entry name" value="Di-copper_centre_dom_sf"/>
</dbReference>
<dbReference type="PRINTS" id="PR00092">
    <property type="entry name" value="TYROSINASE"/>
</dbReference>